<keyword evidence="1" id="KW-1133">Transmembrane helix</keyword>
<feature type="transmembrane region" description="Helical" evidence="1">
    <location>
        <begin position="15"/>
        <end position="39"/>
    </location>
</feature>
<proteinExistence type="predicted"/>
<organism evidence="2">
    <name type="scientific">Arundo donax</name>
    <name type="common">Giant reed</name>
    <name type="synonym">Donax arundinaceus</name>
    <dbReference type="NCBI Taxonomy" id="35708"/>
    <lineage>
        <taxon>Eukaryota</taxon>
        <taxon>Viridiplantae</taxon>
        <taxon>Streptophyta</taxon>
        <taxon>Embryophyta</taxon>
        <taxon>Tracheophyta</taxon>
        <taxon>Spermatophyta</taxon>
        <taxon>Magnoliopsida</taxon>
        <taxon>Liliopsida</taxon>
        <taxon>Poales</taxon>
        <taxon>Poaceae</taxon>
        <taxon>PACMAD clade</taxon>
        <taxon>Arundinoideae</taxon>
        <taxon>Arundineae</taxon>
        <taxon>Arundo</taxon>
    </lineage>
</organism>
<reference evidence="2" key="1">
    <citation type="submission" date="2014-09" db="EMBL/GenBank/DDBJ databases">
        <authorList>
            <person name="Magalhaes I.L.F."/>
            <person name="Oliveira U."/>
            <person name="Santos F.R."/>
            <person name="Vidigal T.H.D.A."/>
            <person name="Brescovit A.D."/>
            <person name="Santos A.J."/>
        </authorList>
    </citation>
    <scope>NUCLEOTIDE SEQUENCE</scope>
    <source>
        <tissue evidence="2">Shoot tissue taken approximately 20 cm above the soil surface</tissue>
    </source>
</reference>
<evidence type="ECO:0000313" key="2">
    <source>
        <dbReference type="EMBL" id="JAD36209.1"/>
    </source>
</evidence>
<dbReference type="AlphaFoldDB" id="A0A0A8Z9X2"/>
<keyword evidence="1" id="KW-0472">Membrane</keyword>
<evidence type="ECO:0000256" key="1">
    <source>
        <dbReference type="SAM" id="Phobius"/>
    </source>
</evidence>
<reference evidence="2" key="2">
    <citation type="journal article" date="2015" name="Data Brief">
        <title>Shoot transcriptome of the giant reed, Arundo donax.</title>
        <authorList>
            <person name="Barrero R.A."/>
            <person name="Guerrero F.D."/>
            <person name="Moolhuijzen P."/>
            <person name="Goolsby J.A."/>
            <person name="Tidwell J."/>
            <person name="Bellgard S.E."/>
            <person name="Bellgard M.I."/>
        </authorList>
    </citation>
    <scope>NUCLEOTIDE SEQUENCE</scope>
    <source>
        <tissue evidence="2">Shoot tissue taken approximately 20 cm above the soil surface</tissue>
    </source>
</reference>
<dbReference type="EMBL" id="GBRH01261686">
    <property type="protein sequence ID" value="JAD36209.1"/>
    <property type="molecule type" value="Transcribed_RNA"/>
</dbReference>
<name>A0A0A8Z9X2_ARUDO</name>
<protein>
    <submittedName>
        <fullName evidence="2">Uncharacterized protein</fullName>
    </submittedName>
</protein>
<accession>A0A0A8Z9X2</accession>
<sequence>MLLTPMDWKTTPLPFSFPLSCCFWLCSLVLNRLLAILILRPSRLKETLGTRYY</sequence>
<keyword evidence="1" id="KW-0812">Transmembrane</keyword>